<dbReference type="InterPro" id="IPR036047">
    <property type="entry name" value="F-box-like_dom_sf"/>
</dbReference>
<keyword evidence="1" id="KW-0472">Membrane</keyword>
<feature type="transmembrane region" description="Helical" evidence="1">
    <location>
        <begin position="459"/>
        <end position="474"/>
    </location>
</feature>
<dbReference type="PROSITE" id="PS50181">
    <property type="entry name" value="FBOX"/>
    <property type="match status" value="1"/>
</dbReference>
<comment type="caution">
    <text evidence="3">The sequence shown here is derived from an EMBL/GenBank/DDBJ whole genome shotgun (WGS) entry which is preliminary data.</text>
</comment>
<keyword evidence="4" id="KW-1185">Reference proteome</keyword>
<protein>
    <recommendedName>
        <fullName evidence="2">F-box domain-containing protein</fullName>
    </recommendedName>
</protein>
<feature type="transmembrane region" description="Helical" evidence="1">
    <location>
        <begin position="300"/>
        <end position="319"/>
    </location>
</feature>
<feature type="transmembrane region" description="Helical" evidence="1">
    <location>
        <begin position="428"/>
        <end position="447"/>
    </location>
</feature>
<dbReference type="InterPro" id="IPR001810">
    <property type="entry name" value="F-box_dom"/>
</dbReference>
<feature type="transmembrane region" description="Helical" evidence="1">
    <location>
        <begin position="215"/>
        <end position="235"/>
    </location>
</feature>
<keyword evidence="1" id="KW-0812">Transmembrane</keyword>
<organism evidence="3 4">
    <name type="scientific">Paratrimastix pyriformis</name>
    <dbReference type="NCBI Taxonomy" id="342808"/>
    <lineage>
        <taxon>Eukaryota</taxon>
        <taxon>Metamonada</taxon>
        <taxon>Preaxostyla</taxon>
        <taxon>Paratrimastigidae</taxon>
        <taxon>Paratrimastix</taxon>
    </lineage>
</organism>
<reference evidence="3" key="1">
    <citation type="journal article" date="2022" name="bioRxiv">
        <title>Genomics of Preaxostyla Flagellates Illuminates Evolutionary Transitions and the Path Towards Mitochondrial Loss.</title>
        <authorList>
            <person name="Novak L.V.F."/>
            <person name="Treitli S.C."/>
            <person name="Pyrih J."/>
            <person name="Halakuc P."/>
            <person name="Pipaliya S.V."/>
            <person name="Vacek V."/>
            <person name="Brzon O."/>
            <person name="Soukal P."/>
            <person name="Eme L."/>
            <person name="Dacks J.B."/>
            <person name="Karnkowska A."/>
            <person name="Elias M."/>
            <person name="Hampl V."/>
        </authorList>
    </citation>
    <scope>NUCLEOTIDE SEQUENCE</scope>
    <source>
        <strain evidence="3">RCP-MX</strain>
    </source>
</reference>
<evidence type="ECO:0000313" key="4">
    <source>
        <dbReference type="Proteomes" id="UP001141327"/>
    </source>
</evidence>
<accession>A0ABQ8UGH2</accession>
<sequence>MGDEYRAGTAQRVGGAVLWAGAAKTLLHSVARVSSYQRPYADLSSDVLGLIFLRLNPSELAAVSRVSRQFHDVAQQDFIYKRLFEEVMLPAIPDEDVGDALTKTRQLWEAGGWSYKDRCKSCAGMIRKTKSAAKREYVSYELHHSYALVSRPVMLGLLYSGFYALICKADGVVPFWIPRRLLTGSWLLAGTPCLLGAGVLLPWCLNALRSPSLACYRLFGLTWLSLMASTALSLARLDGLLRVSITRAWLPALTVSTVCAVRSRTRARRYLERTWDQWTVCVCVALWLVLLPRMTSANPAWWFVLSPLALPALVLAWFLGRQRNLGISIITWVPCYSSLIPSVPPACVPRIAEYAGLCMRLGGRPVALRGLFVVPLVLSFLMIAFVLLPLRERVAHYNPPGMQRLGMSRRSITIRRRLWAVFRGSTHAAVWCHCIFLIALPCAWVALRSLWRHRWRTGAAYLAVVVFHFVVGRML</sequence>
<feature type="transmembrane region" description="Helical" evidence="1">
    <location>
        <begin position="241"/>
        <end position="263"/>
    </location>
</feature>
<feature type="transmembrane region" description="Helical" evidence="1">
    <location>
        <begin position="145"/>
        <end position="166"/>
    </location>
</feature>
<dbReference type="Gene3D" id="1.20.1280.50">
    <property type="match status" value="1"/>
</dbReference>
<keyword evidence="1" id="KW-1133">Transmembrane helix</keyword>
<name>A0ABQ8UGH2_9EUKA</name>
<dbReference type="SUPFAM" id="SSF81383">
    <property type="entry name" value="F-box domain"/>
    <property type="match status" value="1"/>
</dbReference>
<dbReference type="SMART" id="SM00256">
    <property type="entry name" value="FBOX"/>
    <property type="match status" value="1"/>
</dbReference>
<feature type="domain" description="F-box" evidence="2">
    <location>
        <begin position="37"/>
        <end position="83"/>
    </location>
</feature>
<dbReference type="EMBL" id="JAPMOS010000089">
    <property type="protein sequence ID" value="KAJ4455910.1"/>
    <property type="molecule type" value="Genomic_DNA"/>
</dbReference>
<gene>
    <name evidence="3" type="ORF">PAPYR_9039</name>
</gene>
<proteinExistence type="predicted"/>
<evidence type="ECO:0000313" key="3">
    <source>
        <dbReference type="EMBL" id="KAJ4455910.1"/>
    </source>
</evidence>
<evidence type="ECO:0000259" key="2">
    <source>
        <dbReference type="PROSITE" id="PS50181"/>
    </source>
</evidence>
<evidence type="ECO:0000256" key="1">
    <source>
        <dbReference type="SAM" id="Phobius"/>
    </source>
</evidence>
<feature type="transmembrane region" description="Helical" evidence="1">
    <location>
        <begin position="275"/>
        <end position="294"/>
    </location>
</feature>
<dbReference type="Pfam" id="PF12937">
    <property type="entry name" value="F-box-like"/>
    <property type="match status" value="1"/>
</dbReference>
<feature type="transmembrane region" description="Helical" evidence="1">
    <location>
        <begin position="366"/>
        <end position="390"/>
    </location>
</feature>
<dbReference type="Proteomes" id="UP001141327">
    <property type="component" value="Unassembled WGS sequence"/>
</dbReference>
<feature type="transmembrane region" description="Helical" evidence="1">
    <location>
        <begin position="186"/>
        <end position="208"/>
    </location>
</feature>
<dbReference type="CDD" id="cd09917">
    <property type="entry name" value="F-box_SF"/>
    <property type="match status" value="1"/>
</dbReference>